<dbReference type="Gene3D" id="2.30.110.10">
    <property type="entry name" value="Electron Transport, Fmn-binding Protein, Chain A"/>
    <property type="match status" value="1"/>
</dbReference>
<evidence type="ECO:0000259" key="1">
    <source>
        <dbReference type="Pfam" id="PF13883"/>
    </source>
</evidence>
<dbReference type="AlphaFoldDB" id="M5UQZ2"/>
<comment type="caution">
    <text evidence="2">The sequence shown here is derived from an EMBL/GenBank/DDBJ whole genome shotgun (WGS) entry which is preliminary data.</text>
</comment>
<organism evidence="2 3">
    <name type="scientific">Rhodopirellula sallentina SM41</name>
    <dbReference type="NCBI Taxonomy" id="1263870"/>
    <lineage>
        <taxon>Bacteria</taxon>
        <taxon>Pseudomonadati</taxon>
        <taxon>Planctomycetota</taxon>
        <taxon>Planctomycetia</taxon>
        <taxon>Pirellulales</taxon>
        <taxon>Pirellulaceae</taxon>
        <taxon>Rhodopirellula</taxon>
    </lineage>
</organism>
<proteinExistence type="predicted"/>
<dbReference type="SUPFAM" id="SSF50475">
    <property type="entry name" value="FMN-binding split barrel"/>
    <property type="match status" value="1"/>
</dbReference>
<dbReference type="Pfam" id="PF13883">
    <property type="entry name" value="CREG_beta-barrel"/>
    <property type="match status" value="1"/>
</dbReference>
<evidence type="ECO:0000313" key="3">
    <source>
        <dbReference type="Proteomes" id="UP000011885"/>
    </source>
</evidence>
<sequence>MTDCTQAEIAGRIVRQARSACLGTIDRDGGPFVSLVNVAASVDSRPAILMLLSGLARHTKNLIPNPSASLLLTQSPSQSVTSDTDATADPLAGARVTLLGEAVAVSRDADASERATFLAAHESAAKYAGFGDFSFYRFEIADVHLVAGFGQISTFSPDELS</sequence>
<reference evidence="2 3" key="1">
    <citation type="journal article" date="2013" name="Mar. Genomics">
        <title>Expression of sulfatases in Rhodopirellula baltica and the diversity of sulfatases in the genus Rhodopirellula.</title>
        <authorList>
            <person name="Wegner C.E."/>
            <person name="Richter-Heitmann T."/>
            <person name="Klindworth A."/>
            <person name="Klockow C."/>
            <person name="Richter M."/>
            <person name="Achstetter T."/>
            <person name="Glockner F.O."/>
            <person name="Harder J."/>
        </authorList>
    </citation>
    <scope>NUCLEOTIDE SEQUENCE [LARGE SCALE GENOMIC DNA]</scope>
    <source>
        <strain evidence="2 3">SM41</strain>
    </source>
</reference>
<dbReference type="PATRIC" id="fig|1263870.3.peg.152"/>
<dbReference type="OrthoDB" id="9814594at2"/>
<accession>M5UQZ2</accession>
<protein>
    <submittedName>
        <fullName evidence="2">Pyridoxamine 5'-phosphate oxidase-like FMN-binding protein</fullName>
    </submittedName>
</protein>
<dbReference type="PANTHER" id="PTHR13343">
    <property type="entry name" value="CREG1 PROTEIN"/>
    <property type="match status" value="1"/>
</dbReference>
<dbReference type="InterPro" id="IPR055343">
    <property type="entry name" value="CREG_beta-barrel"/>
</dbReference>
<gene>
    <name evidence="2" type="ORF">RSSM_00135</name>
</gene>
<dbReference type="PIRSF" id="PIRSF004633">
    <property type="entry name" value="UCP_PLP_oxd"/>
    <property type="match status" value="1"/>
</dbReference>
<feature type="domain" description="CREG-like beta-barrel" evidence="1">
    <location>
        <begin position="5"/>
        <end position="158"/>
    </location>
</feature>
<dbReference type="PANTHER" id="PTHR13343:SF17">
    <property type="entry name" value="CELLULAR REPRESSOR OF E1A-STIMULATED GENES, ISOFORM A"/>
    <property type="match status" value="1"/>
</dbReference>
<dbReference type="InterPro" id="IPR014419">
    <property type="entry name" value="HutZ"/>
</dbReference>
<dbReference type="RefSeq" id="WP_008673262.1">
    <property type="nucleotide sequence ID" value="NZ_ANOH01000008.1"/>
</dbReference>
<keyword evidence="3" id="KW-1185">Reference proteome</keyword>
<evidence type="ECO:0000313" key="2">
    <source>
        <dbReference type="EMBL" id="EMI58408.1"/>
    </source>
</evidence>
<dbReference type="Proteomes" id="UP000011885">
    <property type="component" value="Unassembled WGS sequence"/>
</dbReference>
<dbReference type="InterPro" id="IPR012349">
    <property type="entry name" value="Split_barrel_FMN-bd"/>
</dbReference>
<dbReference type="EMBL" id="ANOH01000008">
    <property type="protein sequence ID" value="EMI58408.1"/>
    <property type="molecule type" value="Genomic_DNA"/>
</dbReference>
<dbReference type="GO" id="GO:0005737">
    <property type="term" value="C:cytoplasm"/>
    <property type="evidence" value="ECO:0007669"/>
    <property type="project" value="UniProtKB-ARBA"/>
</dbReference>
<name>M5UQZ2_9BACT</name>